<name>A0ABQ8EV92_9FUNG</name>
<comment type="catalytic activity">
    <reaction evidence="11">
        <text>a 6-O-methyl-2'-deoxyguanosine in DNA + L-cysteinyl-[protein] = S-methyl-L-cysteinyl-[protein] + a 2'-deoxyguanosine in DNA</text>
        <dbReference type="Rhea" id="RHEA:24000"/>
        <dbReference type="Rhea" id="RHEA-COMP:10131"/>
        <dbReference type="Rhea" id="RHEA-COMP:10132"/>
        <dbReference type="Rhea" id="RHEA-COMP:11367"/>
        <dbReference type="Rhea" id="RHEA-COMP:11368"/>
        <dbReference type="ChEBI" id="CHEBI:29950"/>
        <dbReference type="ChEBI" id="CHEBI:82612"/>
        <dbReference type="ChEBI" id="CHEBI:85445"/>
        <dbReference type="ChEBI" id="CHEBI:85448"/>
        <dbReference type="EC" id="2.1.1.63"/>
    </reaction>
</comment>
<dbReference type="InterPro" id="IPR014048">
    <property type="entry name" value="MethylDNA_cys_MeTrfase_DNA-bd"/>
</dbReference>
<dbReference type="PANTHER" id="PTHR10815:SF13">
    <property type="entry name" value="METHYLATED-DNA--PROTEIN-CYSTEINE METHYLTRANSFERASE"/>
    <property type="match status" value="1"/>
</dbReference>
<organism evidence="13 14">
    <name type="scientific">Batrachochytrium salamandrivorans</name>
    <dbReference type="NCBI Taxonomy" id="1357716"/>
    <lineage>
        <taxon>Eukaryota</taxon>
        <taxon>Fungi</taxon>
        <taxon>Fungi incertae sedis</taxon>
        <taxon>Chytridiomycota</taxon>
        <taxon>Chytridiomycota incertae sedis</taxon>
        <taxon>Chytridiomycetes</taxon>
        <taxon>Rhizophydiales</taxon>
        <taxon>Rhizophydiales incertae sedis</taxon>
        <taxon>Batrachochytrium</taxon>
    </lineage>
</organism>
<evidence type="ECO:0000256" key="9">
    <source>
        <dbReference type="ARBA" id="ARBA00030795"/>
    </source>
</evidence>
<dbReference type="Gene3D" id="1.10.10.10">
    <property type="entry name" value="Winged helix-like DNA-binding domain superfamily/Winged helix DNA-binding domain"/>
    <property type="match status" value="1"/>
</dbReference>
<dbReference type="Pfam" id="PF01035">
    <property type="entry name" value="DNA_binding_1"/>
    <property type="match status" value="1"/>
</dbReference>
<dbReference type="InterPro" id="IPR036388">
    <property type="entry name" value="WH-like_DNA-bd_sf"/>
</dbReference>
<dbReference type="CDD" id="cd06445">
    <property type="entry name" value="ATase"/>
    <property type="match status" value="1"/>
</dbReference>
<evidence type="ECO:0000256" key="11">
    <source>
        <dbReference type="ARBA" id="ARBA00049348"/>
    </source>
</evidence>
<dbReference type="PANTHER" id="PTHR10815">
    <property type="entry name" value="METHYLATED-DNA--PROTEIN-CYSTEINE METHYLTRANSFERASE"/>
    <property type="match status" value="1"/>
</dbReference>
<proteinExistence type="inferred from homology"/>
<evidence type="ECO:0000256" key="10">
    <source>
        <dbReference type="ARBA" id="ARBA00031621"/>
    </source>
</evidence>
<evidence type="ECO:0000256" key="6">
    <source>
        <dbReference type="ARBA" id="ARBA00022679"/>
    </source>
</evidence>
<comment type="caution">
    <text evidence="13">The sequence shown here is derived from an EMBL/GenBank/DDBJ whole genome shotgun (WGS) entry which is preliminary data.</text>
</comment>
<comment type="similarity">
    <text evidence="2">Belongs to the MGMT family.</text>
</comment>
<gene>
    <name evidence="13" type="ORF">BASA50_001334</name>
</gene>
<dbReference type="PROSITE" id="PS00374">
    <property type="entry name" value="MGMT"/>
    <property type="match status" value="1"/>
</dbReference>
<comment type="catalytic activity">
    <reaction evidence="1">
        <text>a 4-O-methyl-thymidine in DNA + L-cysteinyl-[protein] = a thymidine in DNA + S-methyl-L-cysteinyl-[protein]</text>
        <dbReference type="Rhea" id="RHEA:53428"/>
        <dbReference type="Rhea" id="RHEA-COMP:10131"/>
        <dbReference type="Rhea" id="RHEA-COMP:10132"/>
        <dbReference type="Rhea" id="RHEA-COMP:13555"/>
        <dbReference type="Rhea" id="RHEA-COMP:13556"/>
        <dbReference type="ChEBI" id="CHEBI:29950"/>
        <dbReference type="ChEBI" id="CHEBI:82612"/>
        <dbReference type="ChEBI" id="CHEBI:137386"/>
        <dbReference type="ChEBI" id="CHEBI:137387"/>
        <dbReference type="EC" id="2.1.1.63"/>
    </reaction>
</comment>
<keyword evidence="8" id="KW-0234">DNA repair</keyword>
<evidence type="ECO:0000313" key="14">
    <source>
        <dbReference type="Proteomes" id="UP001648503"/>
    </source>
</evidence>
<feature type="domain" description="Methylated-DNA-[protein]-cysteine S-methyltransferase DNA binding" evidence="12">
    <location>
        <begin position="13"/>
        <end position="96"/>
    </location>
</feature>
<evidence type="ECO:0000256" key="4">
    <source>
        <dbReference type="ARBA" id="ARBA00015377"/>
    </source>
</evidence>
<evidence type="ECO:0000256" key="5">
    <source>
        <dbReference type="ARBA" id="ARBA00022603"/>
    </source>
</evidence>
<dbReference type="NCBIfam" id="TIGR00589">
    <property type="entry name" value="ogt"/>
    <property type="match status" value="1"/>
</dbReference>
<evidence type="ECO:0000256" key="7">
    <source>
        <dbReference type="ARBA" id="ARBA00022763"/>
    </source>
</evidence>
<evidence type="ECO:0000256" key="2">
    <source>
        <dbReference type="ARBA" id="ARBA00008711"/>
    </source>
</evidence>
<keyword evidence="7" id="KW-0227">DNA damage</keyword>
<evidence type="ECO:0000313" key="13">
    <source>
        <dbReference type="EMBL" id="KAH6587201.1"/>
    </source>
</evidence>
<evidence type="ECO:0000256" key="3">
    <source>
        <dbReference type="ARBA" id="ARBA00011918"/>
    </source>
</evidence>
<dbReference type="InterPro" id="IPR036217">
    <property type="entry name" value="MethylDNA_cys_MeTrfase_DNAb"/>
</dbReference>
<sequence length="142" mass="15390">MPVSSDSTTAVTDFQSKVYGLCAQIPSGSFATYKDISDALKSSPRAVGQALKRNPFAPTVPCHRVLSSNFYLGGFLGDWGSESYHGNRKLIMLQKEDLHFDADGFLNKDLQTSSHFTLFDTVTPVTSSEIACKVASAAKPLH</sequence>
<evidence type="ECO:0000256" key="8">
    <source>
        <dbReference type="ARBA" id="ARBA00023204"/>
    </source>
</evidence>
<keyword evidence="14" id="KW-1185">Reference proteome</keyword>
<accession>A0ABQ8EV92</accession>
<dbReference type="Proteomes" id="UP001648503">
    <property type="component" value="Unassembled WGS sequence"/>
</dbReference>
<dbReference type="InterPro" id="IPR001497">
    <property type="entry name" value="MethylDNA_cys_MeTrfase_AS"/>
</dbReference>
<keyword evidence="6" id="KW-0808">Transferase</keyword>
<evidence type="ECO:0000256" key="1">
    <source>
        <dbReference type="ARBA" id="ARBA00001286"/>
    </source>
</evidence>
<dbReference type="EMBL" id="JAFCIX010000567">
    <property type="protein sequence ID" value="KAH6587201.1"/>
    <property type="molecule type" value="Genomic_DNA"/>
</dbReference>
<reference evidence="13 14" key="1">
    <citation type="submission" date="2021-02" db="EMBL/GenBank/DDBJ databases">
        <title>Variation within the Batrachochytrium salamandrivorans European outbreak.</title>
        <authorList>
            <person name="Kelly M."/>
            <person name="Pasmans F."/>
            <person name="Shea T.P."/>
            <person name="Munoz J.F."/>
            <person name="Carranza S."/>
            <person name="Cuomo C.A."/>
            <person name="Martel A."/>
        </authorList>
    </citation>
    <scope>NUCLEOTIDE SEQUENCE [LARGE SCALE GENOMIC DNA]</scope>
    <source>
        <strain evidence="13 14">AMFP18/2</strain>
    </source>
</reference>
<protein>
    <recommendedName>
        <fullName evidence="4">Methylated-DNA--protein-cysteine methyltransferase</fullName>
        <ecNumber evidence="3">2.1.1.63</ecNumber>
    </recommendedName>
    <alternativeName>
        <fullName evidence="9">6-O-methylguanine-DNA methyltransferase</fullName>
    </alternativeName>
    <alternativeName>
        <fullName evidence="10">O-6-methylguanine-DNA-alkyltransferase</fullName>
    </alternativeName>
</protein>
<evidence type="ECO:0000259" key="12">
    <source>
        <dbReference type="Pfam" id="PF01035"/>
    </source>
</evidence>
<dbReference type="EC" id="2.1.1.63" evidence="3"/>
<keyword evidence="5" id="KW-0489">Methyltransferase</keyword>
<dbReference type="SUPFAM" id="SSF46767">
    <property type="entry name" value="Methylated DNA-protein cysteine methyltransferase, C-terminal domain"/>
    <property type="match status" value="1"/>
</dbReference>